<dbReference type="Pfam" id="PF12236">
    <property type="entry name" value="Head-tail_con"/>
    <property type="match status" value="1"/>
</dbReference>
<proteinExistence type="predicted"/>
<dbReference type="InterPro" id="IPR020991">
    <property type="entry name" value="Connector_podovirus"/>
</dbReference>
<name>A0ABQ6PAP3_9SPHN</name>
<organism evidence="4 5">
    <name type="scientific">Novosphingobium pituita</name>
    <dbReference type="NCBI Taxonomy" id="3056842"/>
    <lineage>
        <taxon>Bacteria</taxon>
        <taxon>Pseudomonadati</taxon>
        <taxon>Pseudomonadota</taxon>
        <taxon>Alphaproteobacteria</taxon>
        <taxon>Sphingomonadales</taxon>
        <taxon>Sphingomonadaceae</taxon>
        <taxon>Novosphingobium</taxon>
    </lineage>
</organism>
<keyword evidence="2" id="KW-1188">Viral release from host cell</keyword>
<dbReference type="RefSeq" id="WP_317975344.1">
    <property type="nucleotide sequence ID" value="NZ_BTFW01000001.1"/>
</dbReference>
<evidence type="ECO:0000256" key="2">
    <source>
        <dbReference type="ARBA" id="ARBA00022612"/>
    </source>
</evidence>
<accession>A0ABQ6PAP3</accession>
<dbReference type="Proteomes" id="UP001187221">
    <property type="component" value="Unassembled WGS sequence"/>
</dbReference>
<evidence type="ECO:0000256" key="1">
    <source>
        <dbReference type="ARBA" id="ARBA00004328"/>
    </source>
</evidence>
<dbReference type="EMBL" id="BTFW01000001">
    <property type="protein sequence ID" value="GMM61684.1"/>
    <property type="molecule type" value="Genomic_DNA"/>
</dbReference>
<evidence type="ECO:0000313" key="5">
    <source>
        <dbReference type="Proteomes" id="UP001187221"/>
    </source>
</evidence>
<evidence type="ECO:0000256" key="3">
    <source>
        <dbReference type="ARBA" id="ARBA00023219"/>
    </source>
</evidence>
<evidence type="ECO:0000313" key="4">
    <source>
        <dbReference type="EMBL" id="GMM61684.1"/>
    </source>
</evidence>
<sequence>MADSSPATNRSLRAHGEARLAVLKSVRQDYEAEAGQIARFAQPARSRFLAQSRDRSGARRRQWNRTLFDPHGIEAFRTLTNGMTSGLSSASRPWFALKTADDGLMEADGVRAWLSAVERRMYAFLASTNFYGAAKSGYGEMGLFGTEACVMVEHPLAGAVCHALTFGEYWIALSDALVPDTLYRTCPMSVKQAVETFGQAVSPTVRNLYDRSQYEVLVEIYHAIEPDPDHDPNRFGSKAWRSFYWEAGARGDSVLKVAGYNEQPFWAPRWDVVGGDTYGHSPGMEALPALRELQMQAKRRNEAIDMMVKPEKIVPPGIKLTGEPGRTVTASGLDREGVLIPYQMPYQAVAAIGEEMDKCRRQIDALSFADLFNAITNMAGIQPRNVEEIASRNEEKLTQLGPVIERVAGEKLQVAIDRTFAILSRGGMLPPAPPALAGHAVRVEFVSILQQMQRMVGIGQIERVVGFVGNLAGAHPEVLDRIDFDEALDEYAWRAGAPARILRPAGQVAALRQARAQAAQEAQQAAQIGQMVPAMKDAAAAAELLSRADVGGESLLKRLIQP</sequence>
<comment type="caution">
    <text evidence="4">The sequence shown here is derived from an EMBL/GenBank/DDBJ whole genome shotgun (WGS) entry which is preliminary data.</text>
</comment>
<comment type="subcellular location">
    <subcellularLocation>
        <location evidence="1">Virion</location>
    </subcellularLocation>
</comment>
<reference evidence="4 5" key="1">
    <citation type="submission" date="2023-06" db="EMBL/GenBank/DDBJ databases">
        <title>Draft genome sequence of Novosphingobium sp. strain IK01.</title>
        <authorList>
            <person name="Hatamoto M."/>
            <person name="Ikarashi T."/>
            <person name="Yamaguchi T."/>
        </authorList>
    </citation>
    <scope>NUCLEOTIDE SEQUENCE [LARGE SCALE GENOMIC DNA]</scope>
    <source>
        <strain evidence="4 5">IK01</strain>
    </source>
</reference>
<keyword evidence="3" id="KW-0231">Viral genome packaging</keyword>
<keyword evidence="5" id="KW-1185">Reference proteome</keyword>
<gene>
    <name evidence="4" type="ORF">NUTIK01_24610</name>
</gene>
<protein>
    <submittedName>
        <fullName evidence="4">Portal protein</fullName>
    </submittedName>
</protein>